<dbReference type="InterPro" id="IPR039697">
    <property type="entry name" value="Alcohol_dehydrogenase_Fe"/>
</dbReference>
<dbReference type="SUPFAM" id="SSF56796">
    <property type="entry name" value="Dehydroquinate synthase-like"/>
    <property type="match status" value="1"/>
</dbReference>
<dbReference type="Gene3D" id="1.20.1090.10">
    <property type="entry name" value="Dehydroquinate synthase-like - alpha domain"/>
    <property type="match status" value="1"/>
</dbReference>
<evidence type="ECO:0000256" key="1">
    <source>
        <dbReference type="ARBA" id="ARBA00023002"/>
    </source>
</evidence>
<proteinExistence type="predicted"/>
<evidence type="ECO:0000259" key="2">
    <source>
        <dbReference type="Pfam" id="PF00465"/>
    </source>
</evidence>
<reference evidence="3" key="1">
    <citation type="submission" date="2018-05" db="EMBL/GenBank/DDBJ databases">
        <authorList>
            <person name="Lanie J.A."/>
            <person name="Ng W.-L."/>
            <person name="Kazmierczak K.M."/>
            <person name="Andrzejewski T.M."/>
            <person name="Davidsen T.M."/>
            <person name="Wayne K.J."/>
            <person name="Tettelin H."/>
            <person name="Glass J.I."/>
            <person name="Rusch D."/>
            <person name="Podicherti R."/>
            <person name="Tsui H.-C.T."/>
            <person name="Winkler M.E."/>
        </authorList>
    </citation>
    <scope>NUCLEOTIDE SEQUENCE</scope>
</reference>
<sequence>MKNILQTGIQNARNVGRYIFGSGCLSELESLLKSRRSEHESPVIFMVDEFFRDNREGLVELPCKSEDQLIYVDTRDEPTTDGIDNIVRRVSRENKLPCAVVGVGGGSTLDSAKAVSNLLTNKGCASDYQGWDLLRFPGVYKIGIPTISGTGAETTRTCVITNKANDLKLGMNSEYTVFDQIILDPDLTATVPRDQYFYTGMDAWIHCVEALSGRYRNPIGDAFSQQAIELCRKVFCDSDMMNE</sequence>
<feature type="non-terminal residue" evidence="3">
    <location>
        <position position="243"/>
    </location>
</feature>
<keyword evidence="1" id="KW-0560">Oxidoreductase</keyword>
<name>A0A382JQQ0_9ZZZZ</name>
<feature type="domain" description="Alcohol dehydrogenase iron-type/glycerol dehydrogenase GldA" evidence="2">
    <location>
        <begin position="17"/>
        <end position="185"/>
    </location>
</feature>
<dbReference type="GO" id="GO:0046872">
    <property type="term" value="F:metal ion binding"/>
    <property type="evidence" value="ECO:0007669"/>
    <property type="project" value="InterPro"/>
</dbReference>
<dbReference type="PANTHER" id="PTHR11496:SF104">
    <property type="entry name" value="3-DEOXY-ALPHA-D-MANNO-OCTULOSONATE 8-OXIDASE"/>
    <property type="match status" value="1"/>
</dbReference>
<gene>
    <name evidence="3" type="ORF">METZ01_LOCUS265795</name>
</gene>
<organism evidence="3">
    <name type="scientific">marine metagenome</name>
    <dbReference type="NCBI Taxonomy" id="408172"/>
    <lineage>
        <taxon>unclassified sequences</taxon>
        <taxon>metagenomes</taxon>
        <taxon>ecological metagenomes</taxon>
    </lineage>
</organism>
<dbReference type="Gene3D" id="3.40.50.1970">
    <property type="match status" value="1"/>
</dbReference>
<dbReference type="PANTHER" id="PTHR11496">
    <property type="entry name" value="ALCOHOL DEHYDROGENASE"/>
    <property type="match status" value="1"/>
</dbReference>
<dbReference type="InterPro" id="IPR001670">
    <property type="entry name" value="ADH_Fe/GldA"/>
</dbReference>
<evidence type="ECO:0000313" key="3">
    <source>
        <dbReference type="EMBL" id="SVC12941.1"/>
    </source>
</evidence>
<accession>A0A382JQQ0</accession>
<dbReference type="EMBL" id="UINC01075092">
    <property type="protein sequence ID" value="SVC12941.1"/>
    <property type="molecule type" value="Genomic_DNA"/>
</dbReference>
<protein>
    <recommendedName>
        <fullName evidence="2">Alcohol dehydrogenase iron-type/glycerol dehydrogenase GldA domain-containing protein</fullName>
    </recommendedName>
</protein>
<dbReference type="GO" id="GO:0004022">
    <property type="term" value="F:alcohol dehydrogenase (NAD+) activity"/>
    <property type="evidence" value="ECO:0007669"/>
    <property type="project" value="TreeGrafter"/>
</dbReference>
<dbReference type="Pfam" id="PF00465">
    <property type="entry name" value="Fe-ADH"/>
    <property type="match status" value="1"/>
</dbReference>
<dbReference type="AlphaFoldDB" id="A0A382JQQ0"/>